<comment type="caution">
    <text evidence="2">The sequence shown here is derived from an EMBL/GenBank/DDBJ whole genome shotgun (WGS) entry which is preliminary data.</text>
</comment>
<evidence type="ECO:0000256" key="1">
    <source>
        <dbReference type="SAM" id="MobiDB-lite"/>
    </source>
</evidence>
<name>A0A132N576_9ACTN</name>
<reference evidence="2 3" key="1">
    <citation type="submission" date="2015-02" db="EMBL/GenBank/DDBJ databases">
        <title>Physiological reanalysis, assessment of diazotrophy, and genome sequences of multiple isolates of Streptomyces thermoautotrophicus.</title>
        <authorList>
            <person name="MacKellar D.C."/>
            <person name="Lieber L."/>
            <person name="Norman J."/>
            <person name="Bolger A."/>
            <person name="Tobin C."/>
            <person name="Murray J.W."/>
            <person name="Prell J."/>
        </authorList>
    </citation>
    <scope>NUCLEOTIDE SEQUENCE [LARGE SCALE GENOMIC DNA]</scope>
    <source>
        <strain evidence="2 3">UBT1</strain>
    </source>
</reference>
<proteinExistence type="predicted"/>
<evidence type="ECO:0000313" key="3">
    <source>
        <dbReference type="Proteomes" id="UP000070659"/>
    </source>
</evidence>
<dbReference type="Proteomes" id="UP000070659">
    <property type="component" value="Unassembled WGS sequence"/>
</dbReference>
<organism evidence="2 3">
    <name type="scientific">Carbonactinospora thermoautotrophica</name>
    <dbReference type="NCBI Taxonomy" id="1469144"/>
    <lineage>
        <taxon>Bacteria</taxon>
        <taxon>Bacillati</taxon>
        <taxon>Actinomycetota</taxon>
        <taxon>Actinomycetes</taxon>
        <taxon>Kitasatosporales</taxon>
        <taxon>Carbonactinosporaceae</taxon>
        <taxon>Carbonactinospora</taxon>
    </lineage>
</organism>
<accession>A0A132N576</accession>
<gene>
    <name evidence="2" type="ORF">TH66_05885</name>
</gene>
<evidence type="ECO:0000313" key="2">
    <source>
        <dbReference type="EMBL" id="KWX04732.1"/>
    </source>
</evidence>
<protein>
    <submittedName>
        <fullName evidence="2">Uncharacterized protein</fullName>
    </submittedName>
</protein>
<dbReference type="PATRIC" id="fig|1469144.8.peg.4189"/>
<feature type="region of interest" description="Disordered" evidence="1">
    <location>
        <begin position="1"/>
        <end position="27"/>
    </location>
</feature>
<dbReference type="EMBL" id="JYIJ01000014">
    <property type="protein sequence ID" value="KWX04732.1"/>
    <property type="molecule type" value="Genomic_DNA"/>
</dbReference>
<dbReference type="AlphaFoldDB" id="A0A132N576"/>
<sequence length="114" mass="12319">MYWHHPACLSVEPRPDSASPTETARTDPKINPVALIAACAEKLRRRLAGNPTTVGLLPTPTDVQAASALLAELWEVTRRHGYDPREWEAVADLPGACLALVLSAPDETEPARAD</sequence>